<dbReference type="STRING" id="229203.SAMN05444338_11078"/>
<protein>
    <submittedName>
        <fullName evidence="1">Uncharacterized protein</fullName>
    </submittedName>
</protein>
<dbReference type="OrthoDB" id="1122364at2"/>
<dbReference type="InterPro" id="IPR042226">
    <property type="entry name" value="eFR1_2_sf"/>
</dbReference>
<dbReference type="Gene3D" id="3.30.420.60">
    <property type="entry name" value="eRF1 domain 2"/>
    <property type="match status" value="1"/>
</dbReference>
<keyword evidence="2" id="KW-1185">Reference proteome</keyword>
<evidence type="ECO:0000313" key="2">
    <source>
        <dbReference type="Proteomes" id="UP000198569"/>
    </source>
</evidence>
<dbReference type="RefSeq" id="WP_091433267.1">
    <property type="nucleotide sequence ID" value="NZ_FNMV01000010.1"/>
</dbReference>
<sequence length="127" mass="15186">MKTVKKLGIWMDHSIAYLMEFTNNPFEIKTIESKFSIDEKKLKSSKLAADLINKERHVLYDYYNKIGEAIKNYKQIVLFGPSDAKMEFFDVLSEDERFVKIKFEIRETDKMSMHQQHDFILEYFAKN</sequence>
<dbReference type="AlphaFoldDB" id="A0A1H3BRH3"/>
<organism evidence="1 2">
    <name type="scientific">Flavobacterium degerlachei</name>
    <dbReference type="NCBI Taxonomy" id="229203"/>
    <lineage>
        <taxon>Bacteria</taxon>
        <taxon>Pseudomonadati</taxon>
        <taxon>Bacteroidota</taxon>
        <taxon>Flavobacteriia</taxon>
        <taxon>Flavobacteriales</taxon>
        <taxon>Flavobacteriaceae</taxon>
        <taxon>Flavobacterium</taxon>
    </lineage>
</organism>
<name>A0A1H3BRH3_9FLAO</name>
<gene>
    <name evidence="1" type="ORF">SAMN05444338_11078</name>
</gene>
<proteinExistence type="predicted"/>
<reference evidence="2" key="1">
    <citation type="submission" date="2016-10" db="EMBL/GenBank/DDBJ databases">
        <authorList>
            <person name="Varghese N."/>
            <person name="Submissions S."/>
        </authorList>
    </citation>
    <scope>NUCLEOTIDE SEQUENCE [LARGE SCALE GENOMIC DNA]</scope>
    <source>
        <strain evidence="2">DSM 15718</strain>
    </source>
</reference>
<dbReference type="SUPFAM" id="SSF53137">
    <property type="entry name" value="Translational machinery components"/>
    <property type="match status" value="1"/>
</dbReference>
<dbReference type="EMBL" id="FNMV01000010">
    <property type="protein sequence ID" value="SDX43779.1"/>
    <property type="molecule type" value="Genomic_DNA"/>
</dbReference>
<evidence type="ECO:0000313" key="1">
    <source>
        <dbReference type="EMBL" id="SDX43779.1"/>
    </source>
</evidence>
<accession>A0A1H3BRH3</accession>
<dbReference type="Proteomes" id="UP000198569">
    <property type="component" value="Unassembled WGS sequence"/>
</dbReference>